<keyword evidence="1" id="KW-0175">Coiled coil</keyword>
<accession>A0ABU9MW72</accession>
<feature type="domain" description="DUF6161" evidence="3">
    <location>
        <begin position="204"/>
        <end position="397"/>
    </location>
</feature>
<dbReference type="RefSeq" id="WP_342675865.1">
    <property type="nucleotide sequence ID" value="NZ_JBCGCU010000002.1"/>
</dbReference>
<reference evidence="4 5" key="1">
    <citation type="submission" date="2024-03" db="EMBL/GenBank/DDBJ databases">
        <title>Pseudoalteromonas qingdaonensis sp. nov., isolated from the intestines of marine benthic organisms.</title>
        <authorList>
            <person name="Lin X."/>
            <person name="Fang S."/>
            <person name="Hu X."/>
        </authorList>
    </citation>
    <scope>NUCLEOTIDE SEQUENCE [LARGE SCALE GENOMIC DNA]</scope>
    <source>
        <strain evidence="4 5">YIC-827</strain>
    </source>
</reference>
<dbReference type="EMBL" id="JBCGCU010000002">
    <property type="protein sequence ID" value="MEM0514265.1"/>
    <property type="molecule type" value="Genomic_DNA"/>
</dbReference>
<evidence type="ECO:0000313" key="4">
    <source>
        <dbReference type="EMBL" id="MEM0514265.1"/>
    </source>
</evidence>
<gene>
    <name evidence="4" type="ORF">WCN91_02205</name>
</gene>
<evidence type="ECO:0000256" key="2">
    <source>
        <dbReference type="SAM" id="Phobius"/>
    </source>
</evidence>
<keyword evidence="5" id="KW-1185">Reference proteome</keyword>
<sequence>MSEEVEQEETKLKRITIKTETGSKWFDDLNKLSTWIQRQRDLYSVYQRDAQQKQQYKIHNLFKVFDQSWSDLQLNINSSLMKYQHDPATYNKNAEEFTKTFSYYLENKDLFTEENPHLSFFQQQADKSITHYIGALAVAFDFNVTEIDREMYQALKEADVYFEGGKERALNEETGLQKLKERWDLEFEEQREKLLIDNQNALLDLIEHNVTAEKLISKWSERINSQSSELKAHKEQFKKRLDDELDSAKDDLENLTKTYDDNLALHASVRYWGIQQNSHNKKAKVFAWVLGITTISVLASIILFALLGLDKPFKEVAVSKLVTAAALTTFGIWIIKIVANIFMSHLHLATDAQERRTMIHTYLALTRKGQGPKEEDRQLILQTLFRPSTTDMVKNDQGPTQLVDMINRLSPKQ</sequence>
<feature type="coiled-coil region" evidence="1">
    <location>
        <begin position="216"/>
        <end position="258"/>
    </location>
</feature>
<name>A0ABU9MW72_9GAMM</name>
<protein>
    <submittedName>
        <fullName evidence="4">DUF6161 domain-containing protein</fullName>
    </submittedName>
</protein>
<dbReference type="InterPro" id="IPR046159">
    <property type="entry name" value="DUF6161"/>
</dbReference>
<comment type="caution">
    <text evidence="4">The sequence shown here is derived from an EMBL/GenBank/DDBJ whole genome shotgun (WGS) entry which is preliminary data.</text>
</comment>
<evidence type="ECO:0000259" key="3">
    <source>
        <dbReference type="Pfam" id="PF19658"/>
    </source>
</evidence>
<feature type="transmembrane region" description="Helical" evidence="2">
    <location>
        <begin position="321"/>
        <end position="343"/>
    </location>
</feature>
<evidence type="ECO:0000313" key="5">
    <source>
        <dbReference type="Proteomes" id="UP001447008"/>
    </source>
</evidence>
<dbReference type="Proteomes" id="UP001447008">
    <property type="component" value="Unassembled WGS sequence"/>
</dbReference>
<keyword evidence="2" id="KW-1133">Transmembrane helix</keyword>
<evidence type="ECO:0000256" key="1">
    <source>
        <dbReference type="SAM" id="Coils"/>
    </source>
</evidence>
<keyword evidence="2" id="KW-0812">Transmembrane</keyword>
<proteinExistence type="predicted"/>
<organism evidence="4 5">
    <name type="scientific">Pseudoalteromonas qingdaonensis</name>
    <dbReference type="NCBI Taxonomy" id="3131913"/>
    <lineage>
        <taxon>Bacteria</taxon>
        <taxon>Pseudomonadati</taxon>
        <taxon>Pseudomonadota</taxon>
        <taxon>Gammaproteobacteria</taxon>
        <taxon>Alteromonadales</taxon>
        <taxon>Pseudoalteromonadaceae</taxon>
        <taxon>Pseudoalteromonas</taxon>
    </lineage>
</organism>
<keyword evidence="2" id="KW-0472">Membrane</keyword>
<feature type="transmembrane region" description="Helical" evidence="2">
    <location>
        <begin position="285"/>
        <end position="309"/>
    </location>
</feature>
<dbReference type="Pfam" id="PF19658">
    <property type="entry name" value="DUF6161"/>
    <property type="match status" value="1"/>
</dbReference>